<evidence type="ECO:0000313" key="3">
    <source>
        <dbReference type="EMBL" id="CAG7726545.1"/>
    </source>
</evidence>
<evidence type="ECO:0000256" key="1">
    <source>
        <dbReference type="SAM" id="SignalP"/>
    </source>
</evidence>
<comment type="caution">
    <text evidence="3">The sequence shown here is derived from an EMBL/GenBank/DDBJ whole genome shotgun (WGS) entry which is preliminary data.</text>
</comment>
<dbReference type="InterPro" id="IPR002557">
    <property type="entry name" value="Chitin-bd_dom"/>
</dbReference>
<dbReference type="PROSITE" id="PS50940">
    <property type="entry name" value="CHIT_BIND_II"/>
    <property type="match status" value="1"/>
</dbReference>
<dbReference type="Pfam" id="PF01607">
    <property type="entry name" value="CBM_14"/>
    <property type="match status" value="1"/>
</dbReference>
<gene>
    <name evidence="3" type="ORF">AFUS01_LOCUS15454</name>
</gene>
<feature type="signal peptide" evidence="1">
    <location>
        <begin position="1"/>
        <end position="22"/>
    </location>
</feature>
<protein>
    <recommendedName>
        <fullName evidence="2">Chitin-binding type-2 domain-containing protein</fullName>
    </recommendedName>
</protein>
<feature type="chain" id="PRO_5035314568" description="Chitin-binding type-2 domain-containing protein" evidence="1">
    <location>
        <begin position="23"/>
        <end position="165"/>
    </location>
</feature>
<evidence type="ECO:0000313" key="4">
    <source>
        <dbReference type="Proteomes" id="UP000708208"/>
    </source>
</evidence>
<evidence type="ECO:0000259" key="2">
    <source>
        <dbReference type="PROSITE" id="PS50940"/>
    </source>
</evidence>
<keyword evidence="4" id="KW-1185">Reference proteome</keyword>
<name>A0A8J2NZQ0_9HEXA</name>
<sequence length="165" mass="19236">MGKILPLILILTLAVLLKKAEGRAKYRCAHCKPRGLYNEVFAYITREGTKPDKVKLNLRFFQQSRSCNKPIGYKIPHEKRGRKFYMCQDGVAYEFECTGDRKFNRQTRACGNARPAVDPQDVDETYVPGSVFVYNRHGKKRRLFTGIIFNHKPDSEKKKKYRETK</sequence>
<dbReference type="EMBL" id="CAJVCH010136887">
    <property type="protein sequence ID" value="CAG7726545.1"/>
    <property type="molecule type" value="Genomic_DNA"/>
</dbReference>
<dbReference type="GO" id="GO:0005576">
    <property type="term" value="C:extracellular region"/>
    <property type="evidence" value="ECO:0007669"/>
    <property type="project" value="InterPro"/>
</dbReference>
<dbReference type="GO" id="GO:0008061">
    <property type="term" value="F:chitin binding"/>
    <property type="evidence" value="ECO:0007669"/>
    <property type="project" value="InterPro"/>
</dbReference>
<reference evidence="3" key="1">
    <citation type="submission" date="2021-06" db="EMBL/GenBank/DDBJ databases">
        <authorList>
            <person name="Hodson N. C."/>
            <person name="Mongue J. A."/>
            <person name="Jaron S. K."/>
        </authorList>
    </citation>
    <scope>NUCLEOTIDE SEQUENCE</scope>
</reference>
<organism evidence="3 4">
    <name type="scientific">Allacma fusca</name>
    <dbReference type="NCBI Taxonomy" id="39272"/>
    <lineage>
        <taxon>Eukaryota</taxon>
        <taxon>Metazoa</taxon>
        <taxon>Ecdysozoa</taxon>
        <taxon>Arthropoda</taxon>
        <taxon>Hexapoda</taxon>
        <taxon>Collembola</taxon>
        <taxon>Symphypleona</taxon>
        <taxon>Sminthuridae</taxon>
        <taxon>Allacma</taxon>
    </lineage>
</organism>
<accession>A0A8J2NZQ0</accession>
<dbReference type="Proteomes" id="UP000708208">
    <property type="component" value="Unassembled WGS sequence"/>
</dbReference>
<feature type="domain" description="Chitin-binding type-2" evidence="2">
    <location>
        <begin position="64"/>
        <end position="110"/>
    </location>
</feature>
<proteinExistence type="predicted"/>
<keyword evidence="1" id="KW-0732">Signal</keyword>
<dbReference type="AlphaFoldDB" id="A0A8J2NZQ0"/>